<keyword evidence="2" id="KW-0472">Membrane</keyword>
<feature type="compositionally biased region" description="Low complexity" evidence="1">
    <location>
        <begin position="1"/>
        <end position="12"/>
    </location>
</feature>
<feature type="region of interest" description="Disordered" evidence="1">
    <location>
        <begin position="1"/>
        <end position="25"/>
    </location>
</feature>
<dbReference type="AlphaFoldDB" id="A0AAV9UA76"/>
<gene>
    <name evidence="3" type="ORF">TWF730_002543</name>
</gene>
<proteinExistence type="predicted"/>
<evidence type="ECO:0000256" key="2">
    <source>
        <dbReference type="SAM" id="Phobius"/>
    </source>
</evidence>
<dbReference type="Gene3D" id="1.25.40.10">
    <property type="entry name" value="Tetratricopeptide repeat domain"/>
    <property type="match status" value="1"/>
</dbReference>
<evidence type="ECO:0000313" key="3">
    <source>
        <dbReference type="EMBL" id="KAK6338480.1"/>
    </source>
</evidence>
<dbReference type="InterPro" id="IPR011990">
    <property type="entry name" value="TPR-like_helical_dom_sf"/>
</dbReference>
<reference evidence="3 4" key="1">
    <citation type="submission" date="2019-10" db="EMBL/GenBank/DDBJ databases">
        <authorList>
            <person name="Palmer J.M."/>
        </authorList>
    </citation>
    <scope>NUCLEOTIDE SEQUENCE [LARGE SCALE GENOMIC DNA]</scope>
    <source>
        <strain evidence="3 4">TWF730</strain>
    </source>
</reference>
<keyword evidence="2" id="KW-1133">Transmembrane helix</keyword>
<accession>A0AAV9UA76</accession>
<evidence type="ECO:0000256" key="1">
    <source>
        <dbReference type="SAM" id="MobiDB-lite"/>
    </source>
</evidence>
<evidence type="ECO:0000313" key="4">
    <source>
        <dbReference type="Proteomes" id="UP001373714"/>
    </source>
</evidence>
<dbReference type="EMBL" id="JAVHNS010000012">
    <property type="protein sequence ID" value="KAK6338480.1"/>
    <property type="molecule type" value="Genomic_DNA"/>
</dbReference>
<organism evidence="3 4">
    <name type="scientific">Orbilia blumenaviensis</name>
    <dbReference type="NCBI Taxonomy" id="1796055"/>
    <lineage>
        <taxon>Eukaryota</taxon>
        <taxon>Fungi</taxon>
        <taxon>Dikarya</taxon>
        <taxon>Ascomycota</taxon>
        <taxon>Pezizomycotina</taxon>
        <taxon>Orbiliomycetes</taxon>
        <taxon>Orbiliales</taxon>
        <taxon>Orbiliaceae</taxon>
        <taxon>Orbilia</taxon>
    </lineage>
</organism>
<sequence length="326" mass="37023">MSNANNNEQNNNPAEDTQPPPYDEHSPFAWYRRYGQIPGIGAHPVQGAPNRRPQLRIPDEDLPLRLTWCKSSLPSVEAIGDWNTGIELLLQVIEISKKIQRNQFPDEYKYRQQLAAFYYNSGNWTSALAELEKAKVAKMPPSQRINAHHMKSISLLHLQRLDEAETACHTALKLAKAKDQAGNKANSPKEELWDSYAILATIMAIKQNFMDAAFYKSFIHYKYNLRAPAVLPPSIILVFGNINYSSDGKVFRDPNGELSLFRPERYRPRHSLTYSVIIPYEIYGSRWNWCSICVALVAVVGGIYVCNVIWLKLFAIAAGLYGFIFG</sequence>
<dbReference type="SUPFAM" id="SSF48452">
    <property type="entry name" value="TPR-like"/>
    <property type="match status" value="1"/>
</dbReference>
<protein>
    <submittedName>
        <fullName evidence="3">Uncharacterized protein</fullName>
    </submittedName>
</protein>
<name>A0AAV9UA76_9PEZI</name>
<dbReference type="Proteomes" id="UP001373714">
    <property type="component" value="Unassembled WGS sequence"/>
</dbReference>
<keyword evidence="2" id="KW-0812">Transmembrane</keyword>
<feature type="transmembrane region" description="Helical" evidence="2">
    <location>
        <begin position="294"/>
        <end position="324"/>
    </location>
</feature>
<comment type="caution">
    <text evidence="3">The sequence shown here is derived from an EMBL/GenBank/DDBJ whole genome shotgun (WGS) entry which is preliminary data.</text>
</comment>
<keyword evidence="4" id="KW-1185">Reference proteome</keyword>